<evidence type="ECO:0000256" key="6">
    <source>
        <dbReference type="ARBA" id="ARBA00022741"/>
    </source>
</evidence>
<feature type="active site" description="For nuclease activity" evidence="12">
    <location>
        <position position="157"/>
    </location>
</feature>
<evidence type="ECO:0000256" key="11">
    <source>
        <dbReference type="ARBA" id="ARBA00023125"/>
    </source>
</evidence>
<dbReference type="Pfam" id="PF01057">
    <property type="entry name" value="Parvo_NS1"/>
    <property type="match status" value="1"/>
</dbReference>
<keyword evidence="10 12" id="KW-0190">Covalent protein-DNA linkage</keyword>
<protein>
    <submittedName>
        <fullName evidence="16">Replication protein</fullName>
    </submittedName>
</protein>
<feature type="domain" description="PV NS1-Nuc" evidence="15">
    <location>
        <begin position="1"/>
        <end position="201"/>
    </location>
</feature>
<keyword evidence="2 12" id="KW-1048">Host nucleus</keyword>
<dbReference type="GO" id="GO:0042025">
    <property type="term" value="C:host cell nucleus"/>
    <property type="evidence" value="ECO:0007669"/>
    <property type="project" value="UniProtKB-SubCell"/>
</dbReference>
<evidence type="ECO:0000256" key="9">
    <source>
        <dbReference type="ARBA" id="ARBA00022840"/>
    </source>
</evidence>
<dbReference type="GO" id="GO:0046872">
    <property type="term" value="F:metal ion binding"/>
    <property type="evidence" value="ECO:0007669"/>
    <property type="project" value="UniProtKB-KW"/>
</dbReference>
<dbReference type="Gene3D" id="1.10.10.950">
    <property type="match status" value="1"/>
</dbReference>
<keyword evidence="11 12" id="KW-0238">DNA-binding</keyword>
<evidence type="ECO:0000256" key="7">
    <source>
        <dbReference type="ARBA" id="ARBA00022759"/>
    </source>
</evidence>
<dbReference type="InterPro" id="IPR014835">
    <property type="entry name" value="NS1-Nuc"/>
</dbReference>
<feature type="short sequence motif" description="RCR-2" evidence="12">
    <location>
        <begin position="92"/>
        <end position="94"/>
    </location>
</feature>
<dbReference type="InterPro" id="IPR049901">
    <property type="entry name" value="PV_NS1-NUC"/>
</dbReference>
<comment type="subcellular location">
    <subcellularLocation>
        <location evidence="1 12">Host nucleus</location>
    </subcellularLocation>
</comment>
<evidence type="ECO:0000256" key="13">
    <source>
        <dbReference type="SAM" id="MobiDB-lite"/>
    </source>
</evidence>
<dbReference type="Gene3D" id="3.40.1310.20">
    <property type="match status" value="1"/>
</dbReference>
<feature type="domain" description="SF3 helicase" evidence="14">
    <location>
        <begin position="306"/>
        <end position="461"/>
    </location>
</feature>
<dbReference type="PROSITE" id="PS51206">
    <property type="entry name" value="SF3_HELICASE_1"/>
    <property type="match status" value="1"/>
</dbReference>
<evidence type="ECO:0000313" key="16">
    <source>
        <dbReference type="EMBL" id="QKN88778.1"/>
    </source>
</evidence>
<keyword evidence="3 12" id="KW-0235">DNA replication</keyword>
<dbReference type="GO" id="GO:0006260">
    <property type="term" value="P:DNA replication"/>
    <property type="evidence" value="ECO:0007669"/>
    <property type="project" value="UniProtKB-UniRule"/>
</dbReference>
<dbReference type="GO" id="GO:0019079">
    <property type="term" value="P:viral genome replication"/>
    <property type="evidence" value="ECO:0007669"/>
    <property type="project" value="InterPro"/>
</dbReference>
<evidence type="ECO:0000256" key="5">
    <source>
        <dbReference type="ARBA" id="ARBA00022723"/>
    </source>
</evidence>
<dbReference type="SUPFAM" id="SSF52540">
    <property type="entry name" value="P-loop containing nucleoside triphosphate hydrolases"/>
    <property type="match status" value="1"/>
</dbReference>
<reference evidence="16" key="1">
    <citation type="submission" date="2020-01" db="EMBL/GenBank/DDBJ databases">
        <title>Viral genomes from wild and zoo birds in China.</title>
        <authorList>
            <person name="Dai Z."/>
            <person name="Shan L.T."/>
            <person name="Yang X.S."/>
        </authorList>
    </citation>
    <scope>NUCLEOTIDE SEQUENCE</scope>
    <source>
        <strain evidence="16">Zftwig01adas1</strain>
    </source>
</reference>
<keyword evidence="4 12" id="KW-0540">Nuclease</keyword>
<keyword evidence="5" id="KW-0479">Metal-binding</keyword>
<dbReference type="Gene3D" id="3.40.50.300">
    <property type="entry name" value="P-loop containing nucleotide triphosphate hydrolases"/>
    <property type="match status" value="1"/>
</dbReference>
<evidence type="ECO:0000259" key="14">
    <source>
        <dbReference type="PROSITE" id="PS51206"/>
    </source>
</evidence>
<keyword evidence="6 12" id="KW-0547">Nucleotide-binding</keyword>
<name>A0A6M9Z8E3_9VIRU</name>
<proteinExistence type="predicted"/>
<evidence type="ECO:0000259" key="15">
    <source>
        <dbReference type="PROSITE" id="PS52022"/>
    </source>
</evidence>
<dbReference type="InterPro" id="IPR027417">
    <property type="entry name" value="P-loop_NTPase"/>
</dbReference>
<dbReference type="GO" id="GO:0005524">
    <property type="term" value="F:ATP binding"/>
    <property type="evidence" value="ECO:0007669"/>
    <property type="project" value="UniProtKB-KW"/>
</dbReference>
<feature type="compositionally biased region" description="Basic and acidic residues" evidence="13">
    <location>
        <begin position="537"/>
        <end position="551"/>
    </location>
</feature>
<dbReference type="GO" id="GO:0016787">
    <property type="term" value="F:hydrolase activity"/>
    <property type="evidence" value="ECO:0007669"/>
    <property type="project" value="UniProtKB-KW"/>
</dbReference>
<evidence type="ECO:0000256" key="2">
    <source>
        <dbReference type="ARBA" id="ARBA00022562"/>
    </source>
</evidence>
<dbReference type="InterPro" id="IPR001257">
    <property type="entry name" value="Parvovirus_NS1_helicase"/>
</dbReference>
<evidence type="ECO:0000256" key="3">
    <source>
        <dbReference type="ARBA" id="ARBA00022705"/>
    </source>
</evidence>
<evidence type="ECO:0000256" key="4">
    <source>
        <dbReference type="ARBA" id="ARBA00022722"/>
    </source>
</evidence>
<keyword evidence="8 12" id="KW-0378">Hydrolase</keyword>
<dbReference type="GO" id="GO:0003677">
    <property type="term" value="F:DNA binding"/>
    <property type="evidence" value="ECO:0007669"/>
    <property type="project" value="UniProtKB-UniRule"/>
</dbReference>
<evidence type="ECO:0000256" key="8">
    <source>
        <dbReference type="ARBA" id="ARBA00022801"/>
    </source>
</evidence>
<dbReference type="SUPFAM" id="SSF55464">
    <property type="entry name" value="Origin of replication-binding domain, RBD-like"/>
    <property type="match status" value="1"/>
</dbReference>
<feature type="region of interest" description="Disordered" evidence="13">
    <location>
        <begin position="492"/>
        <end position="553"/>
    </location>
</feature>
<evidence type="ECO:0000256" key="12">
    <source>
        <dbReference type="PROSITE-ProRule" id="PRU01366"/>
    </source>
</evidence>
<sequence length="612" mass="69895">MVPETFFFEIRVLLPNDFNEDIERFPEDCIDEIFSAPVYLPDSSDMNPTLIDNPYVTVAGRIVTAIRLEWAYRVGKDFLDFYQLERTENGHHLHVLLETKDVKGFVLGRFLPSFRERIQNRVYSGCHVLIPDWFKPRKNKNVGGANRTVNRGYIYNYLLPKRQSELQWAWSNIEALQSALLNISERERLVKEYLAQLKPVLDEREASGENHPRIGGKNSERYMALVQWLVEQGITSEKQWIQENQDSYVSYNTSSTSRSQIKAALDNASKIMMLTKSAKDYLIGPSPPTCLEENRLYKIFKMNGYDPALAGSILIGWFQKKFGKRNAVWLYGPATTGKTNIAEAIAHAVPYYGCVNWTNENFPFNDCVDKMLIWWEEGKMTAKIVESAKAILGGSKVRVDQKCKASQQIDSTPVIITSNTDMTVVVDGNITTMEHREPLEDRMFQFYLGRRLPDDFGKITKQEVREFFKWAELNQVEVTPCFRVPVRDLKRKRQPEVESVAAETPEETDAPHAAAGTVSDQEPDRGTVFLPAENYEEPAKKVRAEPRETHGGPKQSLMEAYLQTLEANTPPSVGPIEVHDHSDVRCGHGKALFCDECDFIKKVECPDSNKEQ</sequence>
<feature type="short sequence motif" description="RCR-3" evidence="12">
    <location>
        <begin position="157"/>
        <end position="161"/>
    </location>
</feature>
<accession>A0A6M9Z8E3</accession>
<dbReference type="PROSITE" id="PS52022">
    <property type="entry name" value="PV_NS1_NUC"/>
    <property type="match status" value="1"/>
</dbReference>
<organism evidence="16">
    <name type="scientific">Dependoparvovirus sp</name>
    <dbReference type="NCBI Taxonomy" id="2052559"/>
    <lineage>
        <taxon>Viruses</taxon>
        <taxon>Monodnaviria</taxon>
        <taxon>Shotokuvirae</taxon>
        <taxon>Cossaviricota</taxon>
        <taxon>Quintoviricetes</taxon>
        <taxon>Piccovirales</taxon>
        <taxon>Parvoviridae</taxon>
        <taxon>Parvovirinae</taxon>
        <taxon>Dependoparvovirus</taxon>
    </lineage>
</organism>
<keyword evidence="7 12" id="KW-0255">Endonuclease</keyword>
<evidence type="ECO:0000256" key="10">
    <source>
        <dbReference type="ARBA" id="ARBA00023124"/>
    </source>
</evidence>
<dbReference type="GO" id="GO:0004519">
    <property type="term" value="F:endonuclease activity"/>
    <property type="evidence" value="ECO:0007669"/>
    <property type="project" value="UniProtKB-UniRule"/>
</dbReference>
<evidence type="ECO:0000256" key="1">
    <source>
        <dbReference type="ARBA" id="ARBA00004147"/>
    </source>
</evidence>
<keyword evidence="9" id="KW-0067">ATP-binding</keyword>
<dbReference type="InterPro" id="IPR014015">
    <property type="entry name" value="Helicase_SF3_DNA-vir"/>
</dbReference>
<dbReference type="EMBL" id="MT138326">
    <property type="protein sequence ID" value="QKN88778.1"/>
    <property type="molecule type" value="Genomic_DNA"/>
</dbReference>
<dbReference type="Pfam" id="PF08724">
    <property type="entry name" value="Rep_N"/>
    <property type="match status" value="1"/>
</dbReference>